<dbReference type="GO" id="GO:0050830">
    <property type="term" value="P:defense response to Gram-positive bacterium"/>
    <property type="evidence" value="ECO:0007669"/>
    <property type="project" value="TreeGrafter"/>
</dbReference>
<dbReference type="GO" id="GO:0046982">
    <property type="term" value="F:protein heterodimerization activity"/>
    <property type="evidence" value="ECO:0007669"/>
    <property type="project" value="InterPro"/>
</dbReference>
<dbReference type="OrthoDB" id="420022at2759"/>
<dbReference type="InterPro" id="IPR017281">
    <property type="entry name" value="Myelin_different_resp_MyD88"/>
</dbReference>
<dbReference type="PROSITE" id="PS50104">
    <property type="entry name" value="TIR"/>
    <property type="match status" value="1"/>
</dbReference>
<dbReference type="GO" id="GO:0035325">
    <property type="term" value="F:Toll-like receptor binding"/>
    <property type="evidence" value="ECO:0007669"/>
    <property type="project" value="TreeGrafter"/>
</dbReference>
<dbReference type="InterPro" id="IPR009072">
    <property type="entry name" value="Histone-fold"/>
</dbReference>
<proteinExistence type="inferred from homology"/>
<feature type="region of interest" description="Disordered" evidence="2">
    <location>
        <begin position="288"/>
        <end position="322"/>
    </location>
</feature>
<dbReference type="SMART" id="SM00255">
    <property type="entry name" value="TIR"/>
    <property type="match status" value="1"/>
</dbReference>
<dbReference type="Pfam" id="PF13676">
    <property type="entry name" value="TIR_2"/>
    <property type="match status" value="1"/>
</dbReference>
<dbReference type="InterPro" id="IPR007125">
    <property type="entry name" value="H2A/H2B/H3"/>
</dbReference>
<dbReference type="InterPro" id="IPR000164">
    <property type="entry name" value="Histone_H3/CENP-A"/>
</dbReference>
<dbReference type="PRINTS" id="PR00622">
    <property type="entry name" value="HISTONEH3"/>
</dbReference>
<feature type="compositionally biased region" description="Basic and acidic residues" evidence="2">
    <location>
        <begin position="298"/>
        <end position="307"/>
    </location>
</feature>
<dbReference type="GO" id="GO:0070976">
    <property type="term" value="F:TIR domain binding"/>
    <property type="evidence" value="ECO:0007669"/>
    <property type="project" value="InterPro"/>
</dbReference>
<accession>A0A154PK88</accession>
<name>A0A154PK88_DUFNO</name>
<dbReference type="AlphaFoldDB" id="A0A154PK88"/>
<dbReference type="SMART" id="SM00428">
    <property type="entry name" value="H3"/>
    <property type="match status" value="1"/>
</dbReference>
<dbReference type="GO" id="GO:0043123">
    <property type="term" value="P:positive regulation of canonical NF-kappaB signal transduction"/>
    <property type="evidence" value="ECO:0007669"/>
    <property type="project" value="InterPro"/>
</dbReference>
<dbReference type="CDD" id="cd22911">
    <property type="entry name" value="HFD_H3"/>
    <property type="match status" value="1"/>
</dbReference>
<protein>
    <submittedName>
        <fullName evidence="4">Myeloid differentiation primary response protein MyD88</fullName>
    </submittedName>
</protein>
<evidence type="ECO:0000256" key="2">
    <source>
        <dbReference type="SAM" id="MobiDB-lite"/>
    </source>
</evidence>
<evidence type="ECO:0000313" key="5">
    <source>
        <dbReference type="Proteomes" id="UP000076502"/>
    </source>
</evidence>
<dbReference type="PANTHER" id="PTHR15079">
    <property type="entry name" value="MYD88"/>
    <property type="match status" value="1"/>
</dbReference>
<dbReference type="GO" id="GO:0045087">
    <property type="term" value="P:innate immune response"/>
    <property type="evidence" value="ECO:0007669"/>
    <property type="project" value="TreeGrafter"/>
</dbReference>
<keyword evidence="5" id="KW-1185">Reference proteome</keyword>
<dbReference type="GO" id="GO:0003677">
    <property type="term" value="F:DNA binding"/>
    <property type="evidence" value="ECO:0007669"/>
    <property type="project" value="InterPro"/>
</dbReference>
<dbReference type="SUPFAM" id="SSF47113">
    <property type="entry name" value="Histone-fold"/>
    <property type="match status" value="1"/>
</dbReference>
<feature type="domain" description="TIR" evidence="3">
    <location>
        <begin position="111"/>
        <end position="242"/>
    </location>
</feature>
<comment type="similarity">
    <text evidence="1">Belongs to the histone H3 family.</text>
</comment>
<organism evidence="4 5">
    <name type="scientific">Dufourea novaeangliae</name>
    <name type="common">Sweat bee</name>
    <dbReference type="NCBI Taxonomy" id="178035"/>
    <lineage>
        <taxon>Eukaryota</taxon>
        <taxon>Metazoa</taxon>
        <taxon>Ecdysozoa</taxon>
        <taxon>Arthropoda</taxon>
        <taxon>Hexapoda</taxon>
        <taxon>Insecta</taxon>
        <taxon>Pterygota</taxon>
        <taxon>Neoptera</taxon>
        <taxon>Endopterygota</taxon>
        <taxon>Hymenoptera</taxon>
        <taxon>Apocrita</taxon>
        <taxon>Aculeata</taxon>
        <taxon>Apoidea</taxon>
        <taxon>Anthophila</taxon>
        <taxon>Halictidae</taxon>
        <taxon>Rophitinae</taxon>
        <taxon>Dufourea</taxon>
    </lineage>
</organism>
<reference evidence="4 5" key="1">
    <citation type="submission" date="2015-07" db="EMBL/GenBank/DDBJ databases">
        <title>The genome of Dufourea novaeangliae.</title>
        <authorList>
            <person name="Pan H."/>
            <person name="Kapheim K."/>
        </authorList>
    </citation>
    <scope>NUCLEOTIDE SEQUENCE [LARGE SCALE GENOMIC DNA]</scope>
    <source>
        <strain evidence="4">0120121106</strain>
        <tissue evidence="4">Whole body</tissue>
    </source>
</reference>
<evidence type="ECO:0000256" key="1">
    <source>
        <dbReference type="ARBA" id="ARBA00010343"/>
    </source>
</evidence>
<dbReference type="Proteomes" id="UP000076502">
    <property type="component" value="Unassembled WGS sequence"/>
</dbReference>
<gene>
    <name evidence="4" type="ORF">WN55_03377</name>
</gene>
<dbReference type="GO" id="GO:0002755">
    <property type="term" value="P:MyD88-dependent toll-like receptor signaling pathway"/>
    <property type="evidence" value="ECO:0007669"/>
    <property type="project" value="InterPro"/>
</dbReference>
<dbReference type="GO" id="GO:0008063">
    <property type="term" value="P:Toll signaling pathway"/>
    <property type="evidence" value="ECO:0007669"/>
    <property type="project" value="TreeGrafter"/>
</dbReference>
<evidence type="ECO:0000259" key="3">
    <source>
        <dbReference type="PROSITE" id="PS50104"/>
    </source>
</evidence>
<dbReference type="PANTHER" id="PTHR15079:SF3">
    <property type="entry name" value="MYELOID DIFFERENTIATION PRIMARY RESPONSE PROTEIN MYD88"/>
    <property type="match status" value="1"/>
</dbReference>
<dbReference type="GO" id="GO:0034142">
    <property type="term" value="P:toll-like receptor 4 signaling pathway"/>
    <property type="evidence" value="ECO:0007669"/>
    <property type="project" value="TreeGrafter"/>
</dbReference>
<dbReference type="EMBL" id="KQ434936">
    <property type="protein sequence ID" value="KZC11874.1"/>
    <property type="molecule type" value="Genomic_DNA"/>
</dbReference>
<dbReference type="InterPro" id="IPR035897">
    <property type="entry name" value="Toll_tir_struct_dom_sf"/>
</dbReference>
<sequence length="460" mass="53756">MTADPSTVPLVALSVESKQVVSALLNPPKVIPSENGLPRDWRGFAHLSNLKELDRWDILDDTVELFERDSQTYLSQLERSQTSANVIANEVDEKILTVDDLHRLKQGFENQYYDAFLLYADEDVNFAIEMVDKLENQYNLKLCLKDRDLIGGITFEHEAVMTLISERCNRLIVIISSNFLKSSANKFFLNYAQALGIEKRQRKVIPCLYEKCQLPSQLNYMFILDYNRVGLYDFWGKLRDSVCTLSRTENNTNGNSDRQAVHFEKEKEYNKLEKNETVNIQDRKLLEPLQDPNNHIGNGKDKLKTEESLQSPEDNLNNHKDNNKKYNNFLQWTMRKWTRKSENDKKKYIPITESKSKIIYRRRHVLQDIKYLRKTVQLLIPKSVFMRVIRQIISDLFPNSGVVRIQASALEALQEATEAYIVQFFEDCTLLSMHAKRITLQVHDMRLLRRLRGRSDIVNK</sequence>
<dbReference type="GO" id="GO:0000786">
    <property type="term" value="C:nucleosome"/>
    <property type="evidence" value="ECO:0007669"/>
    <property type="project" value="InterPro"/>
</dbReference>
<dbReference type="GO" id="GO:0005886">
    <property type="term" value="C:plasma membrane"/>
    <property type="evidence" value="ECO:0007669"/>
    <property type="project" value="TreeGrafter"/>
</dbReference>
<dbReference type="InterPro" id="IPR000157">
    <property type="entry name" value="TIR_dom"/>
</dbReference>
<dbReference type="STRING" id="178035.A0A154PK88"/>
<dbReference type="Pfam" id="PF00125">
    <property type="entry name" value="Histone"/>
    <property type="match status" value="1"/>
</dbReference>
<dbReference type="GO" id="GO:0030527">
    <property type="term" value="F:structural constituent of chromatin"/>
    <property type="evidence" value="ECO:0007669"/>
    <property type="project" value="InterPro"/>
</dbReference>
<evidence type="ECO:0000313" key="4">
    <source>
        <dbReference type="EMBL" id="KZC11874.1"/>
    </source>
</evidence>
<dbReference type="Gene3D" id="3.40.50.10140">
    <property type="entry name" value="Toll/interleukin-1 receptor homology (TIR) domain"/>
    <property type="match status" value="1"/>
</dbReference>
<dbReference type="SUPFAM" id="SSF52200">
    <property type="entry name" value="Toll/Interleukin receptor TIR domain"/>
    <property type="match status" value="1"/>
</dbReference>
<dbReference type="Gene3D" id="1.10.20.10">
    <property type="entry name" value="Histone, subunit A"/>
    <property type="match status" value="1"/>
</dbReference>